<dbReference type="AlphaFoldDB" id="A0A133YA31"/>
<dbReference type="InterPro" id="IPR037022">
    <property type="entry name" value="Formyl_trans_C_sf"/>
</dbReference>
<keyword evidence="5 8" id="KW-0808">Transferase</keyword>
<dbReference type="SUPFAM" id="SSF53328">
    <property type="entry name" value="Formyltransferase"/>
    <property type="match status" value="1"/>
</dbReference>
<name>A0A133YA31_9FIRM</name>
<dbReference type="PATRIC" id="fig|1497955.3.peg.872"/>
<dbReference type="CDD" id="cd08704">
    <property type="entry name" value="Met_tRNA_FMT_C"/>
    <property type="match status" value="1"/>
</dbReference>
<keyword evidence="12" id="KW-1185">Reference proteome</keyword>
<evidence type="ECO:0000313" key="11">
    <source>
        <dbReference type="EMBL" id="KXB40091.1"/>
    </source>
</evidence>
<evidence type="ECO:0000256" key="6">
    <source>
        <dbReference type="ARBA" id="ARBA00022917"/>
    </source>
</evidence>
<evidence type="ECO:0000256" key="3">
    <source>
        <dbReference type="ARBA" id="ARBA00012261"/>
    </source>
</evidence>
<gene>
    <name evidence="8" type="primary">fmt</name>
    <name evidence="11" type="ORF">HMPREF1872_00901</name>
</gene>
<comment type="function">
    <text evidence="1 8">Attaches a formyl group to the free amino group of methionyl-tRNA(fMet). The formyl group appears to play a dual role in the initiator identity of N-formylmethionyl-tRNA by promoting its recognition by IF2 and preventing the misappropriation of this tRNA by the elongation apparatus.</text>
</comment>
<evidence type="ECO:0000256" key="4">
    <source>
        <dbReference type="ARBA" id="ARBA00016014"/>
    </source>
</evidence>
<evidence type="ECO:0000256" key="8">
    <source>
        <dbReference type="HAMAP-Rule" id="MF_00182"/>
    </source>
</evidence>
<dbReference type="Proteomes" id="UP000070080">
    <property type="component" value="Unassembled WGS sequence"/>
</dbReference>
<comment type="catalytic activity">
    <reaction evidence="7 8">
        <text>L-methionyl-tRNA(fMet) + (6R)-10-formyltetrahydrofolate = N-formyl-L-methionyl-tRNA(fMet) + (6S)-5,6,7,8-tetrahydrofolate + H(+)</text>
        <dbReference type="Rhea" id="RHEA:24380"/>
        <dbReference type="Rhea" id="RHEA-COMP:9952"/>
        <dbReference type="Rhea" id="RHEA-COMP:9953"/>
        <dbReference type="ChEBI" id="CHEBI:15378"/>
        <dbReference type="ChEBI" id="CHEBI:57453"/>
        <dbReference type="ChEBI" id="CHEBI:78530"/>
        <dbReference type="ChEBI" id="CHEBI:78844"/>
        <dbReference type="ChEBI" id="CHEBI:195366"/>
        <dbReference type="EC" id="2.1.2.9"/>
    </reaction>
</comment>
<evidence type="ECO:0000259" key="9">
    <source>
        <dbReference type="Pfam" id="PF00551"/>
    </source>
</evidence>
<dbReference type="Gene3D" id="3.10.25.10">
    <property type="entry name" value="Formyl transferase, C-terminal domain"/>
    <property type="match status" value="1"/>
</dbReference>
<protein>
    <recommendedName>
        <fullName evidence="4 8">Methionyl-tRNA formyltransferase</fullName>
        <ecNumber evidence="3 8">2.1.2.9</ecNumber>
    </recommendedName>
</protein>
<dbReference type="InterPro" id="IPR036477">
    <property type="entry name" value="Formyl_transf_N_sf"/>
</dbReference>
<dbReference type="InterPro" id="IPR005794">
    <property type="entry name" value="Fmt"/>
</dbReference>
<dbReference type="GO" id="GO:0004479">
    <property type="term" value="F:methionyl-tRNA formyltransferase activity"/>
    <property type="evidence" value="ECO:0007669"/>
    <property type="project" value="UniProtKB-UniRule"/>
</dbReference>
<dbReference type="InterPro" id="IPR044135">
    <property type="entry name" value="Met-tRNA-FMT_C"/>
</dbReference>
<dbReference type="EMBL" id="LSCV01000031">
    <property type="protein sequence ID" value="KXB40091.1"/>
    <property type="molecule type" value="Genomic_DNA"/>
</dbReference>
<dbReference type="NCBIfam" id="TIGR00460">
    <property type="entry name" value="fmt"/>
    <property type="match status" value="1"/>
</dbReference>
<comment type="caution">
    <text evidence="11">The sequence shown here is derived from an EMBL/GenBank/DDBJ whole genome shotgun (WGS) entry which is preliminary data.</text>
</comment>
<dbReference type="InterPro" id="IPR001555">
    <property type="entry name" value="GART_AS"/>
</dbReference>
<dbReference type="InterPro" id="IPR005793">
    <property type="entry name" value="Formyl_trans_C"/>
</dbReference>
<feature type="binding site" evidence="8">
    <location>
        <begin position="105"/>
        <end position="108"/>
    </location>
    <ligand>
        <name>(6S)-5,6,7,8-tetrahydrofolate</name>
        <dbReference type="ChEBI" id="CHEBI:57453"/>
    </ligand>
</feature>
<dbReference type="InterPro" id="IPR011034">
    <property type="entry name" value="Formyl_transferase-like_C_sf"/>
</dbReference>
<organism evidence="11 12">
    <name type="scientific">Amygdalobacter nucleatus</name>
    <dbReference type="NCBI Taxonomy" id="3029274"/>
    <lineage>
        <taxon>Bacteria</taxon>
        <taxon>Bacillati</taxon>
        <taxon>Bacillota</taxon>
        <taxon>Clostridia</taxon>
        <taxon>Eubacteriales</taxon>
        <taxon>Oscillospiraceae</taxon>
        <taxon>Amygdalobacter</taxon>
    </lineage>
</organism>
<dbReference type="GO" id="GO:0005829">
    <property type="term" value="C:cytosol"/>
    <property type="evidence" value="ECO:0007669"/>
    <property type="project" value="TreeGrafter"/>
</dbReference>
<evidence type="ECO:0000256" key="7">
    <source>
        <dbReference type="ARBA" id="ARBA00048558"/>
    </source>
</evidence>
<evidence type="ECO:0000256" key="2">
    <source>
        <dbReference type="ARBA" id="ARBA00010699"/>
    </source>
</evidence>
<dbReference type="STRING" id="1497955.HMPREF1872_00901"/>
<dbReference type="HAMAP" id="MF_00182">
    <property type="entry name" value="Formyl_trans"/>
    <property type="match status" value="1"/>
</dbReference>
<dbReference type="Pfam" id="PF02911">
    <property type="entry name" value="Formyl_trans_C"/>
    <property type="match status" value="1"/>
</dbReference>
<dbReference type="PANTHER" id="PTHR11138:SF5">
    <property type="entry name" value="METHIONYL-TRNA FORMYLTRANSFERASE, MITOCHONDRIAL"/>
    <property type="match status" value="1"/>
</dbReference>
<dbReference type="PANTHER" id="PTHR11138">
    <property type="entry name" value="METHIONYL-TRNA FORMYLTRANSFERASE"/>
    <property type="match status" value="1"/>
</dbReference>
<evidence type="ECO:0000256" key="5">
    <source>
        <dbReference type="ARBA" id="ARBA00022679"/>
    </source>
</evidence>
<dbReference type="Pfam" id="PF00551">
    <property type="entry name" value="Formyl_trans_N"/>
    <property type="match status" value="1"/>
</dbReference>
<proteinExistence type="inferred from homology"/>
<keyword evidence="6 8" id="KW-0648">Protein biosynthesis</keyword>
<evidence type="ECO:0000313" key="12">
    <source>
        <dbReference type="Proteomes" id="UP000070080"/>
    </source>
</evidence>
<feature type="domain" description="Formyl transferase C-terminal" evidence="10">
    <location>
        <begin position="200"/>
        <end position="312"/>
    </location>
</feature>
<comment type="similarity">
    <text evidence="2 8">Belongs to the Fmt family.</text>
</comment>
<dbReference type="CDD" id="cd08646">
    <property type="entry name" value="FMT_core_Met-tRNA-FMT_N"/>
    <property type="match status" value="1"/>
</dbReference>
<evidence type="ECO:0000256" key="1">
    <source>
        <dbReference type="ARBA" id="ARBA00002606"/>
    </source>
</evidence>
<sequence length="323" mass="35193">MGTASFALPSLRALIASEKYKPVVVVTQLDKKVGRKQELTMPEPKKLALEAGIPCLQFVSCKDPSSVAALADYDIDLIVTAAYGQILPEAMLNLPKCGAINLHGSLLPKYRGASPIQTAILNGDAESGVTIMKMVKAMDAGCIYQQFSLPISENMTYSDLEADLAELVAKNLVAFLDRYFAKQVVGKEQDAAKVTFCHMLKREDGLIDWSETAQNIHNKIRAFYPWPNAYSSYKGKTLKIYQSRLVDLANLPDNLSATVKHNLDSLALNKQDLASVVLANKGRLIVGTGDGLLEICELQFAGSKCLLAKEVAHNFALLSQLNS</sequence>
<accession>A0A133YA31</accession>
<dbReference type="EC" id="2.1.2.9" evidence="3 8"/>
<dbReference type="Gene3D" id="3.40.50.170">
    <property type="entry name" value="Formyl transferase, N-terminal domain"/>
    <property type="match status" value="1"/>
</dbReference>
<dbReference type="PROSITE" id="PS00373">
    <property type="entry name" value="GART"/>
    <property type="match status" value="1"/>
</dbReference>
<reference evidence="12" key="1">
    <citation type="submission" date="2016-01" db="EMBL/GenBank/DDBJ databases">
        <authorList>
            <person name="Mitreva M."/>
            <person name="Pepin K.H."/>
            <person name="Mihindukulasuriya K.A."/>
            <person name="Fulton R."/>
            <person name="Fronick C."/>
            <person name="O'Laughlin M."/>
            <person name="Miner T."/>
            <person name="Herter B."/>
            <person name="Rosa B.A."/>
            <person name="Cordes M."/>
            <person name="Tomlinson C."/>
            <person name="Wollam A."/>
            <person name="Palsikar V.B."/>
            <person name="Mardis E.R."/>
            <person name="Wilson R.K."/>
        </authorList>
    </citation>
    <scope>NUCLEOTIDE SEQUENCE [LARGE SCALE GENOMIC DNA]</scope>
    <source>
        <strain evidence="12">KA00274</strain>
    </source>
</reference>
<dbReference type="InterPro" id="IPR041711">
    <property type="entry name" value="Met-tRNA-FMT_N"/>
</dbReference>
<dbReference type="SUPFAM" id="SSF50486">
    <property type="entry name" value="FMT C-terminal domain-like"/>
    <property type="match status" value="1"/>
</dbReference>
<dbReference type="InterPro" id="IPR002376">
    <property type="entry name" value="Formyl_transf_N"/>
</dbReference>
<feature type="domain" description="Formyl transferase N-terminal" evidence="9">
    <location>
        <begin position="5"/>
        <end position="173"/>
    </location>
</feature>
<evidence type="ECO:0000259" key="10">
    <source>
        <dbReference type="Pfam" id="PF02911"/>
    </source>
</evidence>